<evidence type="ECO:0000256" key="5">
    <source>
        <dbReference type="SAM" id="MobiDB-lite"/>
    </source>
</evidence>
<keyword evidence="3" id="KW-0521">NADP</keyword>
<dbReference type="GO" id="GO:0004499">
    <property type="term" value="F:N,N-dimethylaniline monooxygenase activity"/>
    <property type="evidence" value="ECO:0007669"/>
    <property type="project" value="InterPro"/>
</dbReference>
<proteinExistence type="predicted"/>
<evidence type="ECO:0000256" key="2">
    <source>
        <dbReference type="ARBA" id="ARBA00022827"/>
    </source>
</evidence>
<dbReference type="InterPro" id="IPR036397">
    <property type="entry name" value="RNaseH_sf"/>
</dbReference>
<evidence type="ECO:0000256" key="1">
    <source>
        <dbReference type="ARBA" id="ARBA00022630"/>
    </source>
</evidence>
<keyword evidence="2" id="KW-0274">FAD</keyword>
<keyword evidence="1" id="KW-0285">Flavoprotein</keyword>
<sequence>MLTVAKWNDSTGRWEIETQEGDYGGEKTISARYLITSLGLLSKQNYPDIPGIHDFRGDLHHTAKYPKDFPLEGKKVAVIGSGSTGVQVITEIARKVKSLTCFQRHPQYSVPSGDAKVTPEYRKWVNDNYDDIWKQVHNSVTAFGFEESKISYHDVSPEERERTFQENWDKGNGFRFMFGTFNDITFDAEANEGACAFIRKKIDETVKDPEKARKLKPRDVYARRPLCDGNASNGEKYFEQFNRDHVDIVDLKETPIERIEANGIRTSDGKFYELDVLILATGFDAVEGNYSRMAIHGRDNVSLKEMWDETGPTSVLGVCIPEFPNLFMINGPKGPFTNQPPAIEAEVDFATDTIARSEKGSTKVVEATKEGEKWWADLCEGLAANSLFWKATENWIFGANIPGKKRTLRFYFGGMGGYNAELQKCKDQGISSFQAVRCLQAVRDKLLPKMAPEDTAAGSALLELKTLRNMLRLSASGSVKEELRDVVFVCIDCEAFEFDQAKTTEVGISILDTRSIVDIPPGSDASAWFSSIQSEHFRIREYGHLVNKKFVKGCPDLFSFGTSTWVQKADASATVLRVFQYPASAGRVVPDATETPRSIVLVGHGLKNEVPYLQNLGFSLPSAPNVVSRFDTARLGGKKSGIGLGRLCKAVGLDSQSLHNAGNDAAYTLRAMLIAAVLDSTTAGGFPAFLRHAMAPEIAERELRARQRREAGPPRGQGRRGRHGPSSHRQDQSSTVLPDPAYILPPQSNLSRKSDEQ</sequence>
<evidence type="ECO:0000313" key="8">
    <source>
        <dbReference type="Proteomes" id="UP000245764"/>
    </source>
</evidence>
<dbReference type="Gene3D" id="3.50.50.60">
    <property type="entry name" value="FAD/NAD(P)-binding domain"/>
    <property type="match status" value="2"/>
</dbReference>
<dbReference type="Proteomes" id="UP000245764">
    <property type="component" value="Chromosome 4"/>
</dbReference>
<dbReference type="PANTHER" id="PTHR43098">
    <property type="entry name" value="L-ORNITHINE N(5)-MONOOXYGENASE-RELATED"/>
    <property type="match status" value="1"/>
</dbReference>
<dbReference type="SUPFAM" id="SSF51905">
    <property type="entry name" value="FAD/NAD(P)-binding domain"/>
    <property type="match status" value="2"/>
</dbReference>
<dbReference type="AlphaFoldDB" id="A0A2H1GC13"/>
<evidence type="ECO:0000259" key="6">
    <source>
        <dbReference type="Pfam" id="PF21762"/>
    </source>
</evidence>
<evidence type="ECO:0000256" key="3">
    <source>
        <dbReference type="ARBA" id="ARBA00022857"/>
    </source>
</evidence>
<dbReference type="GO" id="GO:0050660">
    <property type="term" value="F:flavin adenine dinucleotide binding"/>
    <property type="evidence" value="ECO:0007669"/>
    <property type="project" value="InterPro"/>
</dbReference>
<dbReference type="Pfam" id="PF21762">
    <property type="entry name" value="DEDDh_C"/>
    <property type="match status" value="1"/>
</dbReference>
<feature type="region of interest" description="Disordered" evidence="5">
    <location>
        <begin position="705"/>
        <end position="757"/>
    </location>
</feature>
<feature type="compositionally biased region" description="Basic residues" evidence="5">
    <location>
        <begin position="717"/>
        <end position="726"/>
    </location>
</feature>
<protein>
    <recommendedName>
        <fullName evidence="6">Gfd2/YDR514C-like C-terminal domain-containing protein</fullName>
    </recommendedName>
</protein>
<keyword evidence="4" id="KW-0560">Oxidoreductase</keyword>
<organism evidence="7 8">
    <name type="scientific">Zymoseptoria tritici ST99CH_1E4</name>
    <dbReference type="NCBI Taxonomy" id="1276532"/>
    <lineage>
        <taxon>Eukaryota</taxon>
        <taxon>Fungi</taxon>
        <taxon>Dikarya</taxon>
        <taxon>Ascomycota</taxon>
        <taxon>Pezizomycotina</taxon>
        <taxon>Dothideomycetes</taxon>
        <taxon>Dothideomycetidae</taxon>
        <taxon>Mycosphaerellales</taxon>
        <taxon>Mycosphaerellaceae</taxon>
        <taxon>Zymoseptoria</taxon>
    </lineage>
</organism>
<name>A0A2H1GC13_ZYMTR</name>
<dbReference type="InterPro" id="IPR048519">
    <property type="entry name" value="Gfd2/YDR514C-like_C"/>
</dbReference>
<reference evidence="8" key="1">
    <citation type="submission" date="2017-05" db="EMBL/GenBank/DDBJ databases">
        <authorList>
            <person name="Song R."/>
            <person name="Chenine A.L."/>
            <person name="Ruprecht R.M."/>
        </authorList>
    </citation>
    <scope>NUCLEOTIDE SEQUENCE [LARGE SCALE GENOMIC DNA]</scope>
</reference>
<dbReference type="SUPFAM" id="SSF53098">
    <property type="entry name" value="Ribonuclease H-like"/>
    <property type="match status" value="1"/>
</dbReference>
<dbReference type="PANTHER" id="PTHR43098:SF5">
    <property type="entry name" value="DUAL-FUNCTIONAL MONOOXYGENASE_METHYLTRANSFERASE PSOF"/>
    <property type="match status" value="1"/>
</dbReference>
<evidence type="ECO:0000313" key="7">
    <source>
        <dbReference type="EMBL" id="SMR51101.1"/>
    </source>
</evidence>
<accession>A0A2H1GC13</accession>
<dbReference type="InterPro" id="IPR012337">
    <property type="entry name" value="RNaseH-like_sf"/>
</dbReference>
<dbReference type="InterPro" id="IPR050775">
    <property type="entry name" value="FAD-binding_Monooxygenases"/>
</dbReference>
<dbReference type="GO" id="GO:0050661">
    <property type="term" value="F:NADP binding"/>
    <property type="evidence" value="ECO:0007669"/>
    <property type="project" value="InterPro"/>
</dbReference>
<dbReference type="EMBL" id="LT854256">
    <property type="protein sequence ID" value="SMR51101.1"/>
    <property type="molecule type" value="Genomic_DNA"/>
</dbReference>
<evidence type="ECO:0000256" key="4">
    <source>
        <dbReference type="ARBA" id="ARBA00023002"/>
    </source>
</evidence>
<dbReference type="InterPro" id="IPR036188">
    <property type="entry name" value="FAD/NAD-bd_sf"/>
</dbReference>
<dbReference type="InterPro" id="IPR020946">
    <property type="entry name" value="Flavin_mOase-like"/>
</dbReference>
<feature type="domain" description="Gfd2/YDR514C-like C-terminal" evidence="6">
    <location>
        <begin position="487"/>
        <end position="673"/>
    </location>
</feature>
<gene>
    <name evidence="7" type="ORF">ZT1E4_G5319</name>
</gene>
<dbReference type="GO" id="GO:0003676">
    <property type="term" value="F:nucleic acid binding"/>
    <property type="evidence" value="ECO:0007669"/>
    <property type="project" value="InterPro"/>
</dbReference>
<dbReference type="Gene3D" id="3.30.420.10">
    <property type="entry name" value="Ribonuclease H-like superfamily/Ribonuclease H"/>
    <property type="match status" value="1"/>
</dbReference>
<dbReference type="Pfam" id="PF00743">
    <property type="entry name" value="FMO-like"/>
    <property type="match status" value="1"/>
</dbReference>